<gene>
    <name evidence="2" type="ORF">ACFQ4O_03945</name>
</gene>
<dbReference type="EMBL" id="JBHTMX010000015">
    <property type="protein sequence ID" value="MFD1331141.1"/>
    <property type="molecule type" value="Genomic_DNA"/>
</dbReference>
<dbReference type="PANTHER" id="PTHR43072:SF8">
    <property type="entry name" value="ACYLTRANSFERASE FABY-RELATED"/>
    <property type="match status" value="1"/>
</dbReference>
<dbReference type="RefSeq" id="WP_378774343.1">
    <property type="nucleotide sequence ID" value="NZ_JBHTMX010000015.1"/>
</dbReference>
<dbReference type="SUPFAM" id="SSF55729">
    <property type="entry name" value="Acyl-CoA N-acyltransferases (Nat)"/>
    <property type="match status" value="1"/>
</dbReference>
<sequence length="183" mass="19277">MTASPRPLGLRDATDADLPALAAIYAHHVLSGTASFEIEPPDAAAMGRRLAAVRAAGLPWLVAERDGRLLGYAYAGPYRARPAYDWTIEDSIYVADDARGQGAGRALLEALIARCEQGPWRQMVAVIGGSDNAGSIGLHAALGFQPAGTLRAVGFKFGRWIDSVFMQRPLGPGDATPAPPRGV</sequence>
<comment type="caution">
    <text evidence="2">The sequence shown here is derived from an EMBL/GenBank/DDBJ whole genome shotgun (WGS) entry which is preliminary data.</text>
</comment>
<feature type="domain" description="N-acetyltransferase" evidence="1">
    <location>
        <begin position="8"/>
        <end position="171"/>
    </location>
</feature>
<dbReference type="EC" id="2.3.-.-" evidence="2"/>
<dbReference type="PROSITE" id="PS51186">
    <property type="entry name" value="GNAT"/>
    <property type="match status" value="1"/>
</dbReference>
<dbReference type="Pfam" id="PF13420">
    <property type="entry name" value="Acetyltransf_4"/>
    <property type="match status" value="1"/>
</dbReference>
<dbReference type="Proteomes" id="UP001597171">
    <property type="component" value="Unassembled WGS sequence"/>
</dbReference>
<accession>A0ABW3Z4S6</accession>
<dbReference type="GO" id="GO:0016746">
    <property type="term" value="F:acyltransferase activity"/>
    <property type="evidence" value="ECO:0007669"/>
    <property type="project" value="UniProtKB-KW"/>
</dbReference>
<keyword evidence="2" id="KW-0808">Transferase</keyword>
<organism evidence="2 3">
    <name type="scientific">Methylopila musalis</name>
    <dbReference type="NCBI Taxonomy" id="1134781"/>
    <lineage>
        <taxon>Bacteria</taxon>
        <taxon>Pseudomonadati</taxon>
        <taxon>Pseudomonadota</taxon>
        <taxon>Alphaproteobacteria</taxon>
        <taxon>Hyphomicrobiales</taxon>
        <taxon>Methylopilaceae</taxon>
        <taxon>Methylopila</taxon>
    </lineage>
</organism>
<dbReference type="InterPro" id="IPR000182">
    <property type="entry name" value="GNAT_dom"/>
</dbReference>
<keyword evidence="3" id="KW-1185">Reference proteome</keyword>
<reference evidence="3" key="1">
    <citation type="journal article" date="2019" name="Int. J. Syst. Evol. Microbiol.">
        <title>The Global Catalogue of Microorganisms (GCM) 10K type strain sequencing project: providing services to taxonomists for standard genome sequencing and annotation.</title>
        <authorList>
            <consortium name="The Broad Institute Genomics Platform"/>
            <consortium name="The Broad Institute Genome Sequencing Center for Infectious Disease"/>
            <person name="Wu L."/>
            <person name="Ma J."/>
        </authorList>
    </citation>
    <scope>NUCLEOTIDE SEQUENCE [LARGE SCALE GENOMIC DNA]</scope>
    <source>
        <strain evidence="3">CCUG 61696</strain>
    </source>
</reference>
<dbReference type="Gene3D" id="3.40.630.30">
    <property type="match status" value="1"/>
</dbReference>
<protein>
    <submittedName>
        <fullName evidence="2">GNAT family N-acetyltransferase</fullName>
        <ecNumber evidence="2">2.3.-.-</ecNumber>
    </submittedName>
</protein>
<dbReference type="InterPro" id="IPR016181">
    <property type="entry name" value="Acyl_CoA_acyltransferase"/>
</dbReference>
<keyword evidence="2" id="KW-0012">Acyltransferase</keyword>
<dbReference type="PANTHER" id="PTHR43072">
    <property type="entry name" value="N-ACETYLTRANSFERASE"/>
    <property type="match status" value="1"/>
</dbReference>
<evidence type="ECO:0000313" key="2">
    <source>
        <dbReference type="EMBL" id="MFD1331141.1"/>
    </source>
</evidence>
<dbReference type="CDD" id="cd04301">
    <property type="entry name" value="NAT_SF"/>
    <property type="match status" value="1"/>
</dbReference>
<evidence type="ECO:0000259" key="1">
    <source>
        <dbReference type="PROSITE" id="PS51186"/>
    </source>
</evidence>
<proteinExistence type="predicted"/>
<name>A0ABW3Z4S6_9HYPH</name>
<evidence type="ECO:0000313" key="3">
    <source>
        <dbReference type="Proteomes" id="UP001597171"/>
    </source>
</evidence>